<dbReference type="PANTHER" id="PTHR43852">
    <property type="entry name" value="NUCLEOTIDYLTRANSFERASE"/>
    <property type="match status" value="1"/>
</dbReference>
<sequence>MTCGVEILDIQLLREKLLPVFESYGVSCCYLFGSRAGENYYQDSDMDLAVVFDSYSPEKHNLDLEIEIQDTVSEILAPLEVDLLFLQKAPIYLKFTVIKNGKIIYCSNEDFRTDFEDMTVRDYLDFKPVLDMYYQEMAEELMADNDGRV</sequence>
<dbReference type="PANTHER" id="PTHR43852:SF4">
    <property type="entry name" value="NUCLEOTIDYLTRANSFERASE"/>
    <property type="match status" value="1"/>
</dbReference>
<dbReference type="InterPro" id="IPR043519">
    <property type="entry name" value="NT_sf"/>
</dbReference>
<name>A0A6N7IPF1_9FIRM</name>
<evidence type="ECO:0000313" key="3">
    <source>
        <dbReference type="Proteomes" id="UP000441717"/>
    </source>
</evidence>
<accession>A0A6N7IPF1</accession>
<protein>
    <submittedName>
        <fullName evidence="2">Nucleotidyltransferase domain-containing protein</fullName>
    </submittedName>
</protein>
<dbReference type="NCBIfam" id="NF047752">
    <property type="entry name" value="MntA_antitoxin"/>
    <property type="match status" value="1"/>
</dbReference>
<dbReference type="Pfam" id="PF18765">
    <property type="entry name" value="Polbeta"/>
    <property type="match status" value="1"/>
</dbReference>
<gene>
    <name evidence="2" type="ORF">GFC01_06310</name>
</gene>
<keyword evidence="2" id="KW-0808">Transferase</keyword>
<dbReference type="EMBL" id="WHYR01000013">
    <property type="protein sequence ID" value="MQL51884.1"/>
    <property type="molecule type" value="Genomic_DNA"/>
</dbReference>
<dbReference type="InterPro" id="IPR041633">
    <property type="entry name" value="Polbeta"/>
</dbReference>
<dbReference type="Gene3D" id="3.30.460.10">
    <property type="entry name" value="Beta Polymerase, domain 2"/>
    <property type="match status" value="1"/>
</dbReference>
<evidence type="ECO:0000313" key="2">
    <source>
        <dbReference type="EMBL" id="MQL51884.1"/>
    </source>
</evidence>
<dbReference type="AlphaFoldDB" id="A0A6N7IPF1"/>
<proteinExistence type="predicted"/>
<reference evidence="2 3" key="1">
    <citation type="submission" date="2019-10" db="EMBL/GenBank/DDBJ databases">
        <title>Comparative genomics of sulfur disproportionating microorganisms.</title>
        <authorList>
            <person name="Ward L.M."/>
            <person name="Bertran E."/>
            <person name="Johnston D."/>
        </authorList>
    </citation>
    <scope>NUCLEOTIDE SEQUENCE [LARGE SCALE GENOMIC DNA]</scope>
    <source>
        <strain evidence="2 3">DSM 14055</strain>
    </source>
</reference>
<dbReference type="CDD" id="cd05403">
    <property type="entry name" value="NT_KNTase_like"/>
    <property type="match status" value="1"/>
</dbReference>
<dbReference type="Proteomes" id="UP000441717">
    <property type="component" value="Unassembled WGS sequence"/>
</dbReference>
<feature type="domain" description="Polymerase beta nucleotidyltransferase" evidence="1">
    <location>
        <begin position="15"/>
        <end position="110"/>
    </location>
</feature>
<dbReference type="GO" id="GO:0016740">
    <property type="term" value="F:transferase activity"/>
    <property type="evidence" value="ECO:0007669"/>
    <property type="project" value="UniProtKB-KW"/>
</dbReference>
<organism evidence="2 3">
    <name type="scientific">Desulfofundulus thermobenzoicus</name>
    <dbReference type="NCBI Taxonomy" id="29376"/>
    <lineage>
        <taxon>Bacteria</taxon>
        <taxon>Bacillati</taxon>
        <taxon>Bacillota</taxon>
        <taxon>Clostridia</taxon>
        <taxon>Eubacteriales</taxon>
        <taxon>Peptococcaceae</taxon>
        <taxon>Desulfofundulus</taxon>
    </lineage>
</organism>
<comment type="caution">
    <text evidence="2">The sequence shown here is derived from an EMBL/GenBank/DDBJ whole genome shotgun (WGS) entry which is preliminary data.</text>
</comment>
<evidence type="ECO:0000259" key="1">
    <source>
        <dbReference type="Pfam" id="PF18765"/>
    </source>
</evidence>
<dbReference type="InterPro" id="IPR052930">
    <property type="entry name" value="TA_antitoxin_MntA"/>
</dbReference>
<dbReference type="SUPFAM" id="SSF81301">
    <property type="entry name" value="Nucleotidyltransferase"/>
    <property type="match status" value="1"/>
</dbReference>
<keyword evidence="3" id="KW-1185">Reference proteome</keyword>